<accession>Q4SXN0</accession>
<proteinExistence type="predicted"/>
<protein>
    <submittedName>
        <fullName evidence="1">Chromosome 12 SCAF12356, whole genome shotgun sequence</fullName>
    </submittedName>
</protein>
<dbReference type="KEGG" id="tng:GSTEN00010757G001"/>
<reference evidence="1" key="1">
    <citation type="journal article" date="2004" name="Nature">
        <title>Genome duplication in the teleost fish Tetraodon nigroviridis reveals the early vertebrate proto-karyotype.</title>
        <authorList>
            <person name="Jaillon O."/>
            <person name="Aury J.-M."/>
            <person name="Brunet F."/>
            <person name="Petit J.-L."/>
            <person name="Stange-Thomann N."/>
            <person name="Mauceli E."/>
            <person name="Bouneau L."/>
            <person name="Fischer C."/>
            <person name="Ozouf-Costaz C."/>
            <person name="Bernot A."/>
            <person name="Nicaud S."/>
            <person name="Jaffe D."/>
            <person name="Fisher S."/>
            <person name="Lutfalla G."/>
            <person name="Dossat C."/>
            <person name="Segurens B."/>
            <person name="Dasilva C."/>
            <person name="Salanoubat M."/>
            <person name="Levy M."/>
            <person name="Boudet N."/>
            <person name="Castellano S."/>
            <person name="Anthouard V."/>
            <person name="Jubin C."/>
            <person name="Castelli V."/>
            <person name="Katinka M."/>
            <person name="Vacherie B."/>
            <person name="Biemont C."/>
            <person name="Skalli Z."/>
            <person name="Cattolico L."/>
            <person name="Poulain J."/>
            <person name="De Berardinis V."/>
            <person name="Cruaud C."/>
            <person name="Duprat S."/>
            <person name="Brottier P."/>
            <person name="Coutanceau J.-P."/>
            <person name="Gouzy J."/>
            <person name="Parra G."/>
            <person name="Lardier G."/>
            <person name="Chapple C."/>
            <person name="McKernan K.J."/>
            <person name="McEwan P."/>
            <person name="Bosak S."/>
            <person name="Kellis M."/>
            <person name="Volff J.-N."/>
            <person name="Guigo R."/>
            <person name="Zody M.C."/>
            <person name="Mesirov J."/>
            <person name="Lindblad-Toh K."/>
            <person name="Birren B."/>
            <person name="Nusbaum C."/>
            <person name="Kahn D."/>
            <person name="Robinson-Rechavi M."/>
            <person name="Laudet V."/>
            <person name="Schachter V."/>
            <person name="Quetier F."/>
            <person name="Saurin W."/>
            <person name="Scarpelli C."/>
            <person name="Wincker P."/>
            <person name="Lander E.S."/>
            <person name="Weissenbach J."/>
            <person name="Roest Crollius H."/>
        </authorList>
    </citation>
    <scope>NUCLEOTIDE SEQUENCE [LARGE SCALE GENOMIC DNA]</scope>
</reference>
<dbReference type="AlphaFoldDB" id="Q4SXN0"/>
<dbReference type="EMBL" id="CAAE01012356">
    <property type="protein sequence ID" value="CAF94602.1"/>
    <property type="molecule type" value="Genomic_DNA"/>
</dbReference>
<organism evidence="1">
    <name type="scientific">Tetraodon nigroviridis</name>
    <name type="common">Spotted green pufferfish</name>
    <name type="synonym">Chelonodon nigroviridis</name>
    <dbReference type="NCBI Taxonomy" id="99883"/>
    <lineage>
        <taxon>Eukaryota</taxon>
        <taxon>Metazoa</taxon>
        <taxon>Chordata</taxon>
        <taxon>Craniata</taxon>
        <taxon>Vertebrata</taxon>
        <taxon>Euteleostomi</taxon>
        <taxon>Actinopterygii</taxon>
        <taxon>Neopterygii</taxon>
        <taxon>Teleostei</taxon>
        <taxon>Neoteleostei</taxon>
        <taxon>Acanthomorphata</taxon>
        <taxon>Eupercaria</taxon>
        <taxon>Tetraodontiformes</taxon>
        <taxon>Tetradontoidea</taxon>
        <taxon>Tetraodontidae</taxon>
        <taxon>Tetraodon</taxon>
    </lineage>
</organism>
<sequence length="109" mass="11969">MSGSTSSGAEMSTAQLIQQVALLRWLNSQSEEDRKLLAAVTSLQVGKELLNRITNQDKVDAYKKECILGIAQFLREHPRASQADISAEVEKRVLLFAAHVSALETAPVF</sequence>
<dbReference type="OrthoDB" id="6019768at2759"/>
<evidence type="ECO:0000313" key="1">
    <source>
        <dbReference type="EMBL" id="CAF94602.1"/>
    </source>
</evidence>
<name>Q4SXN0_TETNG</name>
<gene>
    <name evidence="1" type="ORF">GSTENG00010757001</name>
</gene>
<reference evidence="1" key="2">
    <citation type="submission" date="2004-02" db="EMBL/GenBank/DDBJ databases">
        <authorList>
            <consortium name="Genoscope"/>
            <consortium name="Whitehead Institute Centre for Genome Research"/>
        </authorList>
    </citation>
    <scope>NUCLEOTIDE SEQUENCE</scope>
</reference>